<dbReference type="PANTHER" id="PTHR21198">
    <property type="entry name" value="GLUTAMATE RACEMASE"/>
    <property type="match status" value="1"/>
</dbReference>
<dbReference type="InterPro" id="IPR015942">
    <property type="entry name" value="Asp/Glu/hydantoin_racemase"/>
</dbReference>
<dbReference type="NCBIfam" id="TIGR00035">
    <property type="entry name" value="asp_race"/>
    <property type="match status" value="1"/>
</dbReference>
<dbReference type="Gene3D" id="3.40.50.1860">
    <property type="match status" value="2"/>
</dbReference>
<evidence type="ECO:0000313" key="3">
    <source>
        <dbReference type="EMBL" id="KAH7316818.1"/>
    </source>
</evidence>
<dbReference type="InterPro" id="IPR004380">
    <property type="entry name" value="Asp_race"/>
</dbReference>
<dbReference type="OrthoDB" id="187836at2759"/>
<dbReference type="EMBL" id="JAGPNK010000008">
    <property type="protein sequence ID" value="KAH7316818.1"/>
    <property type="molecule type" value="Genomic_DNA"/>
</dbReference>
<reference evidence="3" key="1">
    <citation type="journal article" date="2021" name="Nat. Commun.">
        <title>Genetic determinants of endophytism in the Arabidopsis root mycobiome.</title>
        <authorList>
            <person name="Mesny F."/>
            <person name="Miyauchi S."/>
            <person name="Thiergart T."/>
            <person name="Pickel B."/>
            <person name="Atanasova L."/>
            <person name="Karlsson M."/>
            <person name="Huettel B."/>
            <person name="Barry K.W."/>
            <person name="Haridas S."/>
            <person name="Chen C."/>
            <person name="Bauer D."/>
            <person name="Andreopoulos W."/>
            <person name="Pangilinan J."/>
            <person name="LaButti K."/>
            <person name="Riley R."/>
            <person name="Lipzen A."/>
            <person name="Clum A."/>
            <person name="Drula E."/>
            <person name="Henrissat B."/>
            <person name="Kohler A."/>
            <person name="Grigoriev I.V."/>
            <person name="Martin F.M."/>
            <person name="Hacquard S."/>
        </authorList>
    </citation>
    <scope>NUCLEOTIDE SEQUENCE</scope>
    <source>
        <strain evidence="3">MPI-CAGE-CH-0235</strain>
    </source>
</reference>
<dbReference type="Pfam" id="PF01177">
    <property type="entry name" value="Asp_Glu_race"/>
    <property type="match status" value="1"/>
</dbReference>
<dbReference type="GO" id="GO:0047661">
    <property type="term" value="F:amino-acid racemase activity"/>
    <property type="evidence" value="ECO:0007669"/>
    <property type="project" value="InterPro"/>
</dbReference>
<keyword evidence="2" id="KW-0413">Isomerase</keyword>
<organism evidence="3 4">
    <name type="scientific">Stachybotrys elegans</name>
    <dbReference type="NCBI Taxonomy" id="80388"/>
    <lineage>
        <taxon>Eukaryota</taxon>
        <taxon>Fungi</taxon>
        <taxon>Dikarya</taxon>
        <taxon>Ascomycota</taxon>
        <taxon>Pezizomycotina</taxon>
        <taxon>Sordariomycetes</taxon>
        <taxon>Hypocreomycetidae</taxon>
        <taxon>Hypocreales</taxon>
        <taxon>Stachybotryaceae</taxon>
        <taxon>Stachybotrys</taxon>
    </lineage>
</organism>
<accession>A0A8K0WRP8</accession>
<evidence type="ECO:0000256" key="2">
    <source>
        <dbReference type="ARBA" id="ARBA00023235"/>
    </source>
</evidence>
<dbReference type="AlphaFoldDB" id="A0A8K0WRP8"/>
<dbReference type="InterPro" id="IPR001920">
    <property type="entry name" value="Asp/Glu_race"/>
</dbReference>
<evidence type="ECO:0000256" key="1">
    <source>
        <dbReference type="ARBA" id="ARBA00007847"/>
    </source>
</evidence>
<comment type="caution">
    <text evidence="3">The sequence shown here is derived from an EMBL/GenBank/DDBJ whole genome shotgun (WGS) entry which is preliminary data.</text>
</comment>
<comment type="similarity">
    <text evidence="1">Belongs to the aspartate/glutamate racemases family.</text>
</comment>
<name>A0A8K0WRP8_9HYPO</name>
<protein>
    <submittedName>
        <fullName evidence="3">Asp/Glu/hydantoin racemase</fullName>
    </submittedName>
</protein>
<dbReference type="Proteomes" id="UP000813444">
    <property type="component" value="Unassembled WGS sequence"/>
</dbReference>
<keyword evidence="4" id="KW-1185">Reference proteome</keyword>
<dbReference type="SUPFAM" id="SSF53681">
    <property type="entry name" value="Aspartate/glutamate racemase"/>
    <property type="match status" value="2"/>
</dbReference>
<sequence>MKTLGLLGGMTYHATLAYYAEINGHVQKQLGGVHAAKLLLHSFNYHDVITPWKAGDMPAVSRMLCDAARNLQSIGADAIVLCVNTNHLFAEDIERATPGIPLLHIIDFTAEAILRAGLKKIALLGTTMSMGKDFLKGRLKDKYGLEVLLPSQDNGVWEKMDEAIFGDLPKKIITPETKKLYLDAVEDLVSRGAQGIILGCTELAFVLEPKDVSVPLFDTVELHARGVAQWAVDN</sequence>
<dbReference type="PANTHER" id="PTHR21198:SF7">
    <property type="entry name" value="ASPARTATE-GLUTAMATE RACEMASE FAMILY"/>
    <property type="match status" value="1"/>
</dbReference>
<gene>
    <name evidence="3" type="ORF">B0I35DRAFT_434056</name>
</gene>
<evidence type="ECO:0000313" key="4">
    <source>
        <dbReference type="Proteomes" id="UP000813444"/>
    </source>
</evidence>
<proteinExistence type="inferred from homology"/>